<evidence type="ECO:0000259" key="4">
    <source>
        <dbReference type="PROSITE" id="PS51253"/>
    </source>
</evidence>
<dbReference type="SUPFAM" id="SSF46689">
    <property type="entry name" value="Homeodomain-like"/>
    <property type="match status" value="1"/>
</dbReference>
<dbReference type="EMBL" id="JXCE01000791">
    <property type="protein sequence ID" value="KPA36009.1"/>
    <property type="molecule type" value="Genomic_DNA"/>
</dbReference>
<dbReference type="PROSITE" id="PS50800">
    <property type="entry name" value="SAP"/>
    <property type="match status" value="1"/>
</dbReference>
<feature type="domain" description="HTH CENPB-type" evidence="4">
    <location>
        <begin position="104"/>
        <end position="178"/>
    </location>
</feature>
<dbReference type="SMART" id="SM00674">
    <property type="entry name" value="CENPB"/>
    <property type="match status" value="1"/>
</dbReference>
<dbReference type="GO" id="GO:0003677">
    <property type="term" value="F:DNA binding"/>
    <property type="evidence" value="ECO:0007669"/>
    <property type="project" value="UniProtKB-KW"/>
</dbReference>
<evidence type="ECO:0008006" key="7">
    <source>
        <dbReference type="Google" id="ProtNLM"/>
    </source>
</evidence>
<dbReference type="Proteomes" id="UP000037904">
    <property type="component" value="Unassembled WGS sequence"/>
</dbReference>
<dbReference type="InterPro" id="IPR003034">
    <property type="entry name" value="SAP_dom"/>
</dbReference>
<evidence type="ECO:0000256" key="2">
    <source>
        <dbReference type="SAM" id="MobiDB-lite"/>
    </source>
</evidence>
<protein>
    <recommendedName>
        <fullName evidence="7">SAP domain-containing protein</fullName>
    </recommendedName>
</protein>
<dbReference type="InterPro" id="IPR006600">
    <property type="entry name" value="HTH_CenpB_DNA-bd_dom"/>
</dbReference>
<organism evidence="5 6">
    <name type="scientific">Fusarium langsethiae</name>
    <dbReference type="NCBI Taxonomy" id="179993"/>
    <lineage>
        <taxon>Eukaryota</taxon>
        <taxon>Fungi</taxon>
        <taxon>Dikarya</taxon>
        <taxon>Ascomycota</taxon>
        <taxon>Pezizomycotina</taxon>
        <taxon>Sordariomycetes</taxon>
        <taxon>Hypocreomycetidae</taxon>
        <taxon>Hypocreales</taxon>
        <taxon>Nectriaceae</taxon>
        <taxon>Fusarium</taxon>
    </lineage>
</organism>
<comment type="caution">
    <text evidence="5">The sequence shown here is derived from an EMBL/GenBank/DDBJ whole genome shotgun (WGS) entry which is preliminary data.</text>
</comment>
<dbReference type="Pfam" id="PF03184">
    <property type="entry name" value="DDE_1"/>
    <property type="match status" value="1"/>
</dbReference>
<reference evidence="5 6" key="1">
    <citation type="submission" date="2015-04" db="EMBL/GenBank/DDBJ databases">
        <title>The draft genome sequence of Fusarium langsethiae, a T-2/HT-2 mycotoxin producer.</title>
        <authorList>
            <person name="Lysoe E."/>
            <person name="Divon H.H."/>
            <person name="Terzi V."/>
            <person name="Orru L."/>
            <person name="Lamontanara A."/>
            <person name="Kolseth A.-K."/>
            <person name="Frandsen R.J."/>
            <person name="Nielsen K."/>
            <person name="Thrane U."/>
        </authorList>
    </citation>
    <scope>NUCLEOTIDE SEQUENCE [LARGE SCALE GENOMIC DNA]</scope>
    <source>
        <strain evidence="5 6">Fl201059</strain>
    </source>
</reference>
<sequence length="543" mass="63636">MAPFQEIDPNKRVFTAVPPPKKRGRPPTLLKNRRPKGTKPLIRKENSYSKGKIEEVMLWMIHHRVRYHEEIRPPNSAEAESHFQIPASTIRQWKKKYMNSYVEKHPHIPPPKWPGLEEDLYSRFLVRRARKLVASTSWFRRQARLIFGSLYPSLPDRFIFSNGWWRSFLRRHNIVKRRVTHRASKLPEEYVEVVNNFIRFVRRISTIRSQSRILTMMLNNPKRRFPLGRILNVDETPIPYHFLSGSTWETLGATTVSGKVDRSGWDKRQATLILYIFADGIPRIMPTIIFHGNPTDEGGQIHKKEHQLYHPDVIVEYNEHAYNNEELFSRWIDTTLFKIRQEEEEDFLLVMDAASFHKTADIKRKRREQNITVAMIPAGCTCLLQPLDIAVNKPFKEWLEEAIDEYEEQILAEKGEDFKCGISILLDGSEDTFIKIKGIKDDEINFTGWEIAEEIVIEDDAPVDSLCDDEELIEADDDELLLLTRYHEEAVKKLQARLRKKGLKISGRKAELIQRLRDYDDSHKSQVQREQSCIEVCQSIENG</sequence>
<dbReference type="PANTHER" id="PTHR19303">
    <property type="entry name" value="TRANSPOSON"/>
    <property type="match status" value="1"/>
</dbReference>
<feature type="region of interest" description="Disordered" evidence="2">
    <location>
        <begin position="1"/>
        <end position="41"/>
    </location>
</feature>
<feature type="domain" description="SAP" evidence="3">
    <location>
        <begin position="486"/>
        <end position="520"/>
    </location>
</feature>
<dbReference type="SUPFAM" id="SSF68906">
    <property type="entry name" value="SAP domain"/>
    <property type="match status" value="1"/>
</dbReference>
<dbReference type="Gene3D" id="1.10.720.30">
    <property type="entry name" value="SAP domain"/>
    <property type="match status" value="1"/>
</dbReference>
<evidence type="ECO:0000313" key="5">
    <source>
        <dbReference type="EMBL" id="KPA36009.1"/>
    </source>
</evidence>
<keyword evidence="1" id="KW-0238">DNA-binding</keyword>
<dbReference type="InterPro" id="IPR009057">
    <property type="entry name" value="Homeodomain-like_sf"/>
</dbReference>
<proteinExistence type="predicted"/>
<dbReference type="InterPro" id="IPR050863">
    <property type="entry name" value="CenT-Element_Derived"/>
</dbReference>
<evidence type="ECO:0000256" key="1">
    <source>
        <dbReference type="ARBA" id="ARBA00023125"/>
    </source>
</evidence>
<dbReference type="AlphaFoldDB" id="A0A0M9EME4"/>
<dbReference type="InterPro" id="IPR036361">
    <property type="entry name" value="SAP_dom_sf"/>
</dbReference>
<dbReference type="InterPro" id="IPR004875">
    <property type="entry name" value="DDE_SF_endonuclease_dom"/>
</dbReference>
<accession>A0A0M9EME4</accession>
<evidence type="ECO:0000313" key="6">
    <source>
        <dbReference type="Proteomes" id="UP000037904"/>
    </source>
</evidence>
<keyword evidence="6" id="KW-1185">Reference proteome</keyword>
<dbReference type="Gene3D" id="1.10.10.60">
    <property type="entry name" value="Homeodomain-like"/>
    <property type="match status" value="1"/>
</dbReference>
<dbReference type="GO" id="GO:0005634">
    <property type="term" value="C:nucleus"/>
    <property type="evidence" value="ECO:0007669"/>
    <property type="project" value="TreeGrafter"/>
</dbReference>
<feature type="compositionally biased region" description="Basic residues" evidence="2">
    <location>
        <begin position="20"/>
        <end position="37"/>
    </location>
</feature>
<dbReference type="SMART" id="SM00513">
    <property type="entry name" value="SAP"/>
    <property type="match status" value="1"/>
</dbReference>
<name>A0A0M9EME4_FUSLA</name>
<dbReference type="PROSITE" id="PS51253">
    <property type="entry name" value="HTH_CENPB"/>
    <property type="match status" value="1"/>
</dbReference>
<evidence type="ECO:0000259" key="3">
    <source>
        <dbReference type="PROSITE" id="PS50800"/>
    </source>
</evidence>
<dbReference type="Pfam" id="PF03221">
    <property type="entry name" value="HTH_Tnp_Tc5"/>
    <property type="match status" value="1"/>
</dbReference>
<dbReference type="Pfam" id="PF02037">
    <property type="entry name" value="SAP"/>
    <property type="match status" value="1"/>
</dbReference>
<gene>
    <name evidence="5" type="ORF">FLAG1_11246</name>
</gene>